<keyword evidence="3" id="KW-1185">Reference proteome</keyword>
<dbReference type="GeneID" id="94837110"/>
<gene>
    <name evidence="2" type="ORF">TRFO_22172</name>
</gene>
<dbReference type="Proteomes" id="UP000179807">
    <property type="component" value="Unassembled WGS sequence"/>
</dbReference>
<feature type="compositionally biased region" description="Polar residues" evidence="1">
    <location>
        <begin position="169"/>
        <end position="185"/>
    </location>
</feature>
<organism evidence="2 3">
    <name type="scientific">Tritrichomonas foetus</name>
    <dbReference type="NCBI Taxonomy" id="1144522"/>
    <lineage>
        <taxon>Eukaryota</taxon>
        <taxon>Metamonada</taxon>
        <taxon>Parabasalia</taxon>
        <taxon>Tritrichomonadida</taxon>
        <taxon>Tritrichomonadidae</taxon>
        <taxon>Tritrichomonas</taxon>
    </lineage>
</organism>
<dbReference type="VEuPathDB" id="TrichDB:TRFO_22172"/>
<dbReference type="InterPro" id="IPR038905">
    <property type="entry name" value="ARMC2"/>
</dbReference>
<dbReference type="SUPFAM" id="SSF48371">
    <property type="entry name" value="ARM repeat"/>
    <property type="match status" value="1"/>
</dbReference>
<evidence type="ECO:0000256" key="1">
    <source>
        <dbReference type="SAM" id="MobiDB-lite"/>
    </source>
</evidence>
<dbReference type="EMBL" id="MLAK01000650">
    <property type="protein sequence ID" value="OHT09024.1"/>
    <property type="molecule type" value="Genomic_DNA"/>
</dbReference>
<dbReference type="OrthoDB" id="247006at2759"/>
<evidence type="ECO:0000313" key="2">
    <source>
        <dbReference type="EMBL" id="OHT09024.1"/>
    </source>
</evidence>
<comment type="caution">
    <text evidence="2">The sequence shown here is derived from an EMBL/GenBank/DDBJ whole genome shotgun (WGS) entry which is preliminary data.</text>
</comment>
<evidence type="ECO:0008006" key="4">
    <source>
        <dbReference type="Google" id="ProtNLM"/>
    </source>
</evidence>
<feature type="region of interest" description="Disordered" evidence="1">
    <location>
        <begin position="149"/>
        <end position="202"/>
    </location>
</feature>
<accession>A0A1J4KDN6</accession>
<sequence length="673" mass="76533">MKPVVGPEKAKRLPKILHPDRPVTPRTDQRIIPSDKQKRIRNIDVHATKSQLGAVQKSKFKQLENFPSQSTDEAALTAASADFENICTEFHRSKNLTTADLSSYQAIYPLMQQTIEKGSNSTTMIHFLHGYLHLRLAFLSMPGSLNPMTPVKKITEPSTPPRSIRKTSKYASSKQPKPTAVQSSVKLDPIDSSQTQKQANNTTKTVVSEKLEHFNRCISLICYKLSIDQSNDVVFQDVELSELLISLVSDESHTNSVRVYAAAALKNASHSLDFRRILLSMNKETFIQINNVYQNSITEKSLKLLTITTGFLRSLVVDKRFIEFLVNDVKVNVSLIQSIDKINYIPKADKFDPSDFVFMCFRVLTKLCEKNNAKQDIINTFKIEKFLSIMFTTISRNISTPHIIMRVCYVLSLFPLSDEKFTTSAKKKSSSKTGNNANFIGCEVFNDCLNNEYISKNDEAVEMILHVIANFAVDKDLCEIFIQNKKILNFFQNRTFKEDDKVGYNLLAVVSNFTFYDSNWINDTLLNNIPVAIISNRVESIVETLRILINLTANKDNSDKILLTPIPDLLVVLLDHSCVDIVVLALQCTVNLISNDKMKDVFMKMEGVDKIIDILSGDEVDSEALEALSKLLIVFDWLDQERAKIVYDKFNEFEYDHSNEIYQDLVHELKKKF</sequence>
<reference evidence="2" key="1">
    <citation type="submission" date="2016-10" db="EMBL/GenBank/DDBJ databases">
        <authorList>
            <person name="Benchimol M."/>
            <person name="Almeida L.G."/>
            <person name="Vasconcelos A.T."/>
            <person name="Perreira-Neves A."/>
            <person name="Rosa I.A."/>
            <person name="Tasca T."/>
            <person name="Bogo M.R."/>
            <person name="de Souza W."/>
        </authorList>
    </citation>
    <scope>NUCLEOTIDE SEQUENCE [LARGE SCALE GENOMIC DNA]</scope>
    <source>
        <strain evidence="2">K</strain>
    </source>
</reference>
<dbReference type="Gene3D" id="1.25.10.10">
    <property type="entry name" value="Leucine-rich Repeat Variant"/>
    <property type="match status" value="2"/>
</dbReference>
<dbReference type="PANTHER" id="PTHR21356">
    <property type="entry name" value="ARMADILLO REPEAT CONTAINING 2"/>
    <property type="match status" value="1"/>
</dbReference>
<dbReference type="InterPro" id="IPR011989">
    <property type="entry name" value="ARM-like"/>
</dbReference>
<protein>
    <recommendedName>
        <fullName evidence="4">Armadillo repeat-containing domain-containing protein</fullName>
    </recommendedName>
</protein>
<dbReference type="AlphaFoldDB" id="A0A1J4KDN6"/>
<dbReference type="RefSeq" id="XP_068362160.1">
    <property type="nucleotide sequence ID" value="XM_068502406.1"/>
</dbReference>
<name>A0A1J4KDN6_9EUKA</name>
<proteinExistence type="predicted"/>
<dbReference type="PANTHER" id="PTHR21356:SF1">
    <property type="entry name" value="ARMADILLO REPEAT-CONTAINING PROTEIN 2"/>
    <property type="match status" value="1"/>
</dbReference>
<feature type="region of interest" description="Disordered" evidence="1">
    <location>
        <begin position="1"/>
        <end position="28"/>
    </location>
</feature>
<feature type="compositionally biased region" description="Basic and acidic residues" evidence="1">
    <location>
        <begin position="17"/>
        <end position="28"/>
    </location>
</feature>
<dbReference type="InterPro" id="IPR016024">
    <property type="entry name" value="ARM-type_fold"/>
</dbReference>
<evidence type="ECO:0000313" key="3">
    <source>
        <dbReference type="Proteomes" id="UP000179807"/>
    </source>
</evidence>
<dbReference type="GO" id="GO:0044782">
    <property type="term" value="P:cilium organization"/>
    <property type="evidence" value="ECO:0007669"/>
    <property type="project" value="TreeGrafter"/>
</dbReference>